<dbReference type="PANTHER" id="PTHR12119:SF2">
    <property type="entry name" value="CYTOCHROME B-C1 COMPLEX SUBUNIT 8"/>
    <property type="match status" value="1"/>
</dbReference>
<keyword evidence="3 11" id="KW-0813">Transport</keyword>
<dbReference type="Gene3D" id="1.20.5.210">
    <property type="entry name" value="Cytochrome b-c1 complex subunit 8"/>
    <property type="match status" value="1"/>
</dbReference>
<dbReference type="Pfam" id="PF02939">
    <property type="entry name" value="UcrQ"/>
    <property type="match status" value="1"/>
</dbReference>
<evidence type="ECO:0000256" key="7">
    <source>
        <dbReference type="ARBA" id="ARBA00022982"/>
    </source>
</evidence>
<evidence type="ECO:0000256" key="9">
    <source>
        <dbReference type="ARBA" id="ARBA00023128"/>
    </source>
</evidence>
<reference evidence="12 13" key="1">
    <citation type="submission" date="2021-02" db="EMBL/GenBank/DDBJ databases">
        <title>Variation within the Batrachochytrium salamandrivorans European outbreak.</title>
        <authorList>
            <person name="Kelly M."/>
            <person name="Pasmans F."/>
            <person name="Shea T.P."/>
            <person name="Munoz J.F."/>
            <person name="Carranza S."/>
            <person name="Cuomo C.A."/>
            <person name="Martel A."/>
        </authorList>
    </citation>
    <scope>NUCLEOTIDE SEQUENCE [LARGE SCALE GENOMIC DNA]</scope>
    <source>
        <strain evidence="12 13">AMFP18/2</strain>
    </source>
</reference>
<evidence type="ECO:0000256" key="3">
    <source>
        <dbReference type="ARBA" id="ARBA00022448"/>
    </source>
</evidence>
<keyword evidence="8 11" id="KW-1133">Transmembrane helix</keyword>
<evidence type="ECO:0000256" key="6">
    <source>
        <dbReference type="ARBA" id="ARBA00022792"/>
    </source>
</evidence>
<keyword evidence="9 11" id="KW-0496">Mitochondrion</keyword>
<dbReference type="EMBL" id="JAFCIX010000339">
    <property type="protein sequence ID" value="KAH6594173.1"/>
    <property type="molecule type" value="Genomic_DNA"/>
</dbReference>
<keyword evidence="5 11" id="KW-0812">Transmembrane</keyword>
<accession>A0ABQ8F8U1</accession>
<dbReference type="Proteomes" id="UP001648503">
    <property type="component" value="Unassembled WGS sequence"/>
</dbReference>
<keyword evidence="10 11" id="KW-0472">Membrane</keyword>
<evidence type="ECO:0000256" key="2">
    <source>
        <dbReference type="ARBA" id="ARBA00007668"/>
    </source>
</evidence>
<name>A0ABQ8F8U1_9FUNG</name>
<comment type="similarity">
    <text evidence="2 11">Belongs to the UQCRQ/QCR8 family.</text>
</comment>
<organism evidence="12 13">
    <name type="scientific">Batrachochytrium salamandrivorans</name>
    <dbReference type="NCBI Taxonomy" id="1357716"/>
    <lineage>
        <taxon>Eukaryota</taxon>
        <taxon>Fungi</taxon>
        <taxon>Fungi incertae sedis</taxon>
        <taxon>Chytridiomycota</taxon>
        <taxon>Chytridiomycota incertae sedis</taxon>
        <taxon>Chytridiomycetes</taxon>
        <taxon>Rhizophydiales</taxon>
        <taxon>Rhizophydiales incertae sedis</taxon>
        <taxon>Batrachochytrium</taxon>
    </lineage>
</organism>
<keyword evidence="13" id="KW-1185">Reference proteome</keyword>
<protein>
    <recommendedName>
        <fullName evidence="11">Cytochrome b-c1 complex subunit 8</fullName>
    </recommendedName>
    <alternativeName>
        <fullName evidence="11">Complex III subunit 8</fullName>
    </alternativeName>
</protein>
<evidence type="ECO:0000256" key="11">
    <source>
        <dbReference type="RuleBase" id="RU368118"/>
    </source>
</evidence>
<feature type="transmembrane region" description="Helical" evidence="11">
    <location>
        <begin position="48"/>
        <end position="65"/>
    </location>
</feature>
<evidence type="ECO:0000313" key="12">
    <source>
        <dbReference type="EMBL" id="KAH6594173.1"/>
    </source>
</evidence>
<proteinExistence type="inferred from homology"/>
<comment type="function">
    <text evidence="11">Component of the ubiquinol-cytochrome c oxidoreductase, a multisubunit transmembrane complex that is part of the mitochondrial electron transport chain which drives oxidative phosphorylation. The complex plays an important role in the uptake of multiple carbon sources present in different host niches.</text>
</comment>
<evidence type="ECO:0000256" key="10">
    <source>
        <dbReference type="ARBA" id="ARBA00023136"/>
    </source>
</evidence>
<sequence length="85" mass="9735">MGHREWGAPMSRQIGFYEYGVSPYHLKPFKGMLNPGASLFLKRNGKQLLYIIPPAAFFYSLAVWADKKYEHNCRKAGIKEAQANE</sequence>
<evidence type="ECO:0000256" key="1">
    <source>
        <dbReference type="ARBA" id="ARBA00004434"/>
    </source>
</evidence>
<comment type="subcellular location">
    <subcellularLocation>
        <location evidence="1 11">Mitochondrion inner membrane</location>
        <topology evidence="1 11">Single-pass membrane protein</topology>
    </subcellularLocation>
</comment>
<keyword evidence="7 11" id="KW-0249">Electron transport</keyword>
<comment type="caution">
    <text evidence="12">The sequence shown here is derived from an EMBL/GenBank/DDBJ whole genome shotgun (WGS) entry which is preliminary data.</text>
</comment>
<keyword evidence="6 11" id="KW-0999">Mitochondrion inner membrane</keyword>
<gene>
    <name evidence="12" type="ORF">BASA50_006870</name>
</gene>
<evidence type="ECO:0000256" key="5">
    <source>
        <dbReference type="ARBA" id="ARBA00022692"/>
    </source>
</evidence>
<dbReference type="InterPro" id="IPR036642">
    <property type="entry name" value="Cyt_bc1_su8_sf"/>
</dbReference>
<comment type="subunit">
    <text evidence="11">Component of the ubiquinol-cytochrome c oxidoreductase (cytochrome b-c1 complex, complex III, CIII), a multisubunit enzyme composed of 3 respiratory subunits cytochrome b, cytochrome c1 and Rieske protein, 2 core protein subunits, and additional low-molecular weight protein subunits. The complex exists as an obligatory dimer and forms supercomplexes (SCs) in the inner mitochondrial membrane with cytochrome c oxidase (complex IV, CIV).</text>
</comment>
<dbReference type="PANTHER" id="PTHR12119">
    <property type="entry name" value="UBIQUINOL-CYTOCHROME C REDUCTASE COMPLEX UBIQUINONE-BINDING PROTEIN QP-C"/>
    <property type="match status" value="1"/>
</dbReference>
<keyword evidence="4 11" id="KW-0679">Respiratory chain</keyword>
<evidence type="ECO:0000256" key="8">
    <source>
        <dbReference type="ARBA" id="ARBA00022989"/>
    </source>
</evidence>
<dbReference type="InterPro" id="IPR004205">
    <property type="entry name" value="Cyt_bc1_su8"/>
</dbReference>
<evidence type="ECO:0000256" key="4">
    <source>
        <dbReference type="ARBA" id="ARBA00022660"/>
    </source>
</evidence>
<evidence type="ECO:0000313" key="13">
    <source>
        <dbReference type="Proteomes" id="UP001648503"/>
    </source>
</evidence>
<dbReference type="SUPFAM" id="SSF81508">
    <property type="entry name" value="Ubiquinone-binding protein QP-C of cytochrome bc1 complex (Ubiquinol-cytochrome c reductase)"/>
    <property type="match status" value="1"/>
</dbReference>